<gene>
    <name evidence="5" type="ORF">RND81_14G181500</name>
</gene>
<dbReference type="GO" id="GO:0005634">
    <property type="term" value="C:nucleus"/>
    <property type="evidence" value="ECO:0007669"/>
    <property type="project" value="UniProtKB-SubCell"/>
</dbReference>
<dbReference type="Pfam" id="PF05678">
    <property type="entry name" value="VQ"/>
    <property type="match status" value="1"/>
</dbReference>
<comment type="caution">
    <text evidence="5">The sequence shown here is derived from an EMBL/GenBank/DDBJ whole genome shotgun (WGS) entry which is preliminary data.</text>
</comment>
<name>A0AAW1GU42_SAPOF</name>
<dbReference type="AlphaFoldDB" id="A0AAW1GU42"/>
<evidence type="ECO:0000313" key="6">
    <source>
        <dbReference type="Proteomes" id="UP001443914"/>
    </source>
</evidence>
<proteinExistence type="predicted"/>
<reference evidence="5" key="1">
    <citation type="submission" date="2024-03" db="EMBL/GenBank/DDBJ databases">
        <title>WGS assembly of Saponaria officinalis var. Norfolk2.</title>
        <authorList>
            <person name="Jenkins J."/>
            <person name="Shu S."/>
            <person name="Grimwood J."/>
            <person name="Barry K."/>
            <person name="Goodstein D."/>
            <person name="Schmutz J."/>
            <person name="Leebens-Mack J."/>
            <person name="Osbourn A."/>
        </authorList>
    </citation>
    <scope>NUCLEOTIDE SEQUENCE [LARGE SCALE GENOMIC DNA]</scope>
    <source>
        <strain evidence="5">JIC</strain>
    </source>
</reference>
<keyword evidence="2" id="KW-0597">Phosphoprotein</keyword>
<keyword evidence="3" id="KW-0539">Nucleus</keyword>
<sequence>MSSNNNYNSDYNNLDSRNPSATYVTYDTSLENNTTFVQTHPSDFRAVVQRLTGSTTAIASFSGPNFENTMSFKLHERRKLEMTKLNNNNNYHYDHGPTNGLFRPTGGNNEMISPVSTLDGLGLGLGSPSPRNINEEKERAIIAEKGFYLHPISPMNTNSRDYCNEPKLLPLFPLHSPRD</sequence>
<dbReference type="PANTHER" id="PTHR33402">
    <property type="entry name" value="VQ MOTIF-CONTAINING PROTEIN 11-LIKE"/>
    <property type="match status" value="1"/>
</dbReference>
<dbReference type="InterPro" id="IPR039611">
    <property type="entry name" value="VQ_4/11/13/19/31/33"/>
</dbReference>
<evidence type="ECO:0000256" key="1">
    <source>
        <dbReference type="ARBA" id="ARBA00004123"/>
    </source>
</evidence>
<dbReference type="EMBL" id="JBDFQZ010000014">
    <property type="protein sequence ID" value="KAK9666388.1"/>
    <property type="molecule type" value="Genomic_DNA"/>
</dbReference>
<dbReference type="PANTHER" id="PTHR33402:SF19">
    <property type="entry name" value="VQ MOTIF-CONTAINING PROTEIN 11"/>
    <property type="match status" value="1"/>
</dbReference>
<dbReference type="Proteomes" id="UP001443914">
    <property type="component" value="Unassembled WGS sequence"/>
</dbReference>
<protein>
    <recommendedName>
        <fullName evidence="4">VQ domain-containing protein</fullName>
    </recommendedName>
</protein>
<evidence type="ECO:0000259" key="4">
    <source>
        <dbReference type="Pfam" id="PF05678"/>
    </source>
</evidence>
<comment type="subcellular location">
    <subcellularLocation>
        <location evidence="1">Nucleus</location>
    </subcellularLocation>
</comment>
<keyword evidence="6" id="KW-1185">Reference proteome</keyword>
<organism evidence="5 6">
    <name type="scientific">Saponaria officinalis</name>
    <name type="common">Common soapwort</name>
    <name type="synonym">Lychnis saponaria</name>
    <dbReference type="NCBI Taxonomy" id="3572"/>
    <lineage>
        <taxon>Eukaryota</taxon>
        <taxon>Viridiplantae</taxon>
        <taxon>Streptophyta</taxon>
        <taxon>Embryophyta</taxon>
        <taxon>Tracheophyta</taxon>
        <taxon>Spermatophyta</taxon>
        <taxon>Magnoliopsida</taxon>
        <taxon>eudicotyledons</taxon>
        <taxon>Gunneridae</taxon>
        <taxon>Pentapetalae</taxon>
        <taxon>Caryophyllales</taxon>
        <taxon>Caryophyllaceae</taxon>
        <taxon>Caryophylleae</taxon>
        <taxon>Saponaria</taxon>
    </lineage>
</organism>
<feature type="domain" description="VQ" evidence="4">
    <location>
        <begin position="33"/>
        <end position="56"/>
    </location>
</feature>
<dbReference type="InterPro" id="IPR008889">
    <property type="entry name" value="VQ"/>
</dbReference>
<evidence type="ECO:0000256" key="2">
    <source>
        <dbReference type="ARBA" id="ARBA00022553"/>
    </source>
</evidence>
<accession>A0AAW1GU42</accession>
<evidence type="ECO:0000256" key="3">
    <source>
        <dbReference type="ARBA" id="ARBA00023242"/>
    </source>
</evidence>
<evidence type="ECO:0000313" key="5">
    <source>
        <dbReference type="EMBL" id="KAK9666388.1"/>
    </source>
</evidence>